<evidence type="ECO:0000313" key="1">
    <source>
        <dbReference type="EMBL" id="SKA77906.1"/>
    </source>
</evidence>
<reference evidence="1 2" key="1">
    <citation type="submission" date="2017-02" db="EMBL/GenBank/DDBJ databases">
        <authorList>
            <person name="Peterson S.W."/>
        </authorList>
    </citation>
    <scope>NUCLEOTIDE SEQUENCE [LARGE SCALE GENOMIC DNA]</scope>
    <source>
        <strain evidence="1 2">ATCC 27749</strain>
    </source>
</reference>
<proteinExistence type="predicted"/>
<organism evidence="1 2">
    <name type="scientific">Gemmiger formicilis</name>
    <dbReference type="NCBI Taxonomy" id="745368"/>
    <lineage>
        <taxon>Bacteria</taxon>
        <taxon>Bacillati</taxon>
        <taxon>Bacillota</taxon>
        <taxon>Clostridia</taxon>
        <taxon>Eubacteriales</taxon>
        <taxon>Gemmiger</taxon>
    </lineage>
</organism>
<accession>A0A1T4WKL4</accession>
<keyword evidence="2" id="KW-1185">Reference proteome</keyword>
<dbReference type="OrthoDB" id="9864342at2"/>
<evidence type="ECO:0008006" key="3">
    <source>
        <dbReference type="Google" id="ProtNLM"/>
    </source>
</evidence>
<dbReference type="STRING" id="745368.SAMN02745178_00716"/>
<sequence length="193" mass="22083">MTVDEVTALMRWNVAMYANCAKPLSEENAATQITIWAAELANVPAYAGQKAMRKAFTVCKFPVTLADLCDQLRSIQAEYAVPVADAWKKILWMISRVHYCGEPPLDYPAMFSNLPDVARDWLGSYHAALALNNMSDEGRMYKRSEFERFYEKWTKTAPLNPVLLPVNEEVEKQLAAERQKPLLRPKRGYDGWY</sequence>
<dbReference type="EMBL" id="FUYF01000003">
    <property type="protein sequence ID" value="SKA77906.1"/>
    <property type="molecule type" value="Genomic_DNA"/>
</dbReference>
<dbReference type="RefSeq" id="WP_078783717.1">
    <property type="nucleotide sequence ID" value="NZ_FUYF01000003.1"/>
</dbReference>
<gene>
    <name evidence="1" type="ORF">SAMN02745178_00716</name>
</gene>
<evidence type="ECO:0000313" key="2">
    <source>
        <dbReference type="Proteomes" id="UP000190286"/>
    </source>
</evidence>
<dbReference type="GeneID" id="93337203"/>
<protein>
    <recommendedName>
        <fullName evidence="3">Loader and inhibitor of phage G40P</fullName>
    </recommendedName>
</protein>
<name>A0A1T4WKL4_9FIRM</name>
<dbReference type="Proteomes" id="UP000190286">
    <property type="component" value="Unassembled WGS sequence"/>
</dbReference>
<dbReference type="AlphaFoldDB" id="A0A1T4WKL4"/>